<dbReference type="InterPro" id="IPR037079">
    <property type="entry name" value="AF2212/PG0164-like_sf"/>
</dbReference>
<reference evidence="1 2" key="1">
    <citation type="submission" date="2018-01" db="EMBL/GenBank/DDBJ databases">
        <title>A novel member of the phylum Bacteroidetes isolated from glacier ice.</title>
        <authorList>
            <person name="Liu Q."/>
            <person name="Xin Y.-H."/>
        </authorList>
    </citation>
    <scope>NUCLEOTIDE SEQUENCE [LARGE SCALE GENOMIC DNA]</scope>
    <source>
        <strain evidence="1 2">RB1R16</strain>
    </source>
</reference>
<dbReference type="EMBL" id="PPSL01000007">
    <property type="protein sequence ID" value="PQJ09212.1"/>
    <property type="molecule type" value="Genomic_DNA"/>
</dbReference>
<dbReference type="OrthoDB" id="680797at2"/>
<dbReference type="Proteomes" id="UP000239872">
    <property type="component" value="Unassembled WGS sequence"/>
</dbReference>
<dbReference type="InterPro" id="IPR015018">
    <property type="entry name" value="DUF1905"/>
</dbReference>
<dbReference type="Pfam" id="PF13376">
    <property type="entry name" value="OmdA"/>
    <property type="match status" value="1"/>
</dbReference>
<keyword evidence="2" id="KW-1185">Reference proteome</keyword>
<accession>A0A2S7SQM3</accession>
<proteinExistence type="predicted"/>
<dbReference type="SUPFAM" id="SSF141694">
    <property type="entry name" value="AF2212/PG0164-like"/>
    <property type="match status" value="1"/>
</dbReference>
<gene>
    <name evidence="1" type="ORF">CJD36_020720</name>
</gene>
<sequence>MKPLVDKKYLLEKYEGKGGWTFARIPEIPKDKNSRFNTVRVMGTIDGFEISKYHLMPMGDGNLFLPVRAEIRKKIKKEAGDHVHVILYIDNEALEIPGEFKLCLEDEPAAFKYFYSLSESEKKYYLQWIYGAKKADTRFNRIAMAINKLAQGMKLYEKG</sequence>
<dbReference type="RefSeq" id="WP_105041117.1">
    <property type="nucleotide sequence ID" value="NZ_PPSL01000007.1"/>
</dbReference>
<evidence type="ECO:0000313" key="2">
    <source>
        <dbReference type="Proteomes" id="UP000239872"/>
    </source>
</evidence>
<evidence type="ECO:0000313" key="1">
    <source>
        <dbReference type="EMBL" id="PQJ09212.1"/>
    </source>
</evidence>
<name>A0A2S7SQM3_9BACT</name>
<evidence type="ECO:0008006" key="3">
    <source>
        <dbReference type="Google" id="ProtNLM"/>
    </source>
</evidence>
<protein>
    <recommendedName>
        <fullName evidence="3">DUF1905 domain-containing protein</fullName>
    </recommendedName>
</protein>
<dbReference type="AlphaFoldDB" id="A0A2S7SQM3"/>
<dbReference type="Gene3D" id="2.40.30.100">
    <property type="entry name" value="AF2212/PG0164-like"/>
    <property type="match status" value="1"/>
</dbReference>
<dbReference type="Pfam" id="PF08922">
    <property type="entry name" value="DUF1905"/>
    <property type="match status" value="1"/>
</dbReference>
<organism evidence="1 2">
    <name type="scientific">Flavipsychrobacter stenotrophus</name>
    <dbReference type="NCBI Taxonomy" id="2077091"/>
    <lineage>
        <taxon>Bacteria</taxon>
        <taxon>Pseudomonadati</taxon>
        <taxon>Bacteroidota</taxon>
        <taxon>Chitinophagia</taxon>
        <taxon>Chitinophagales</taxon>
        <taxon>Chitinophagaceae</taxon>
        <taxon>Flavipsychrobacter</taxon>
    </lineage>
</organism>
<comment type="caution">
    <text evidence="1">The sequence shown here is derived from an EMBL/GenBank/DDBJ whole genome shotgun (WGS) entry which is preliminary data.</text>
</comment>